<comment type="caution">
    <text evidence="1">The sequence shown here is derived from an EMBL/GenBank/DDBJ whole genome shotgun (WGS) entry which is preliminary data.</text>
</comment>
<dbReference type="Proteomes" id="UP000265618">
    <property type="component" value="Unassembled WGS sequence"/>
</dbReference>
<evidence type="ECO:0000313" key="1">
    <source>
        <dbReference type="EMBL" id="GIQ89093.1"/>
    </source>
</evidence>
<evidence type="ECO:0000313" key="2">
    <source>
        <dbReference type="Proteomes" id="UP000265618"/>
    </source>
</evidence>
<accession>A0A9K3D8A1</accession>
<keyword evidence="2" id="KW-1185">Reference proteome</keyword>
<dbReference type="EMBL" id="BDIP01004681">
    <property type="protein sequence ID" value="GIQ89093.1"/>
    <property type="molecule type" value="Genomic_DNA"/>
</dbReference>
<gene>
    <name evidence="1" type="ORF">KIPB_011485</name>
</gene>
<sequence>MIRIECSCGRHVDQACVSLCLHCRRLMCDLCCRVSGTGGCIRCVHCHYEGKMRLGPDPNQKRSYCPKCYLCPLCRCSLRK</sequence>
<reference evidence="1 2" key="1">
    <citation type="journal article" date="2018" name="PLoS ONE">
        <title>The draft genome of Kipferlia bialata reveals reductive genome evolution in fornicate parasites.</title>
        <authorList>
            <person name="Tanifuji G."/>
            <person name="Takabayashi S."/>
            <person name="Kume K."/>
            <person name="Takagi M."/>
            <person name="Nakayama T."/>
            <person name="Kamikawa R."/>
            <person name="Inagaki Y."/>
            <person name="Hashimoto T."/>
        </authorList>
    </citation>
    <scope>NUCLEOTIDE SEQUENCE [LARGE SCALE GENOMIC DNA]</scope>
    <source>
        <strain evidence="1">NY0173</strain>
    </source>
</reference>
<dbReference type="AlphaFoldDB" id="A0A9K3D8A1"/>
<feature type="non-terminal residue" evidence="1">
    <location>
        <position position="1"/>
    </location>
</feature>
<organism evidence="1 2">
    <name type="scientific">Kipferlia bialata</name>
    <dbReference type="NCBI Taxonomy" id="797122"/>
    <lineage>
        <taxon>Eukaryota</taxon>
        <taxon>Metamonada</taxon>
        <taxon>Carpediemonas-like organisms</taxon>
        <taxon>Kipferlia</taxon>
    </lineage>
</organism>
<proteinExistence type="predicted"/>
<protein>
    <submittedName>
        <fullName evidence="1">Uncharacterized protein</fullName>
    </submittedName>
</protein>
<name>A0A9K3D8A1_9EUKA</name>